<organism evidence="1 2">
    <name type="scientific">Coprinopsis marcescibilis</name>
    <name type="common">Agaric fungus</name>
    <name type="synonym">Psathyrella marcescibilis</name>
    <dbReference type="NCBI Taxonomy" id="230819"/>
    <lineage>
        <taxon>Eukaryota</taxon>
        <taxon>Fungi</taxon>
        <taxon>Dikarya</taxon>
        <taxon>Basidiomycota</taxon>
        <taxon>Agaricomycotina</taxon>
        <taxon>Agaricomycetes</taxon>
        <taxon>Agaricomycetidae</taxon>
        <taxon>Agaricales</taxon>
        <taxon>Agaricineae</taxon>
        <taxon>Psathyrellaceae</taxon>
        <taxon>Coprinopsis</taxon>
    </lineage>
</organism>
<dbReference type="EMBL" id="ML210865">
    <property type="protein sequence ID" value="TFK16391.1"/>
    <property type="molecule type" value="Genomic_DNA"/>
</dbReference>
<name>A0A5C3K8X0_COPMA</name>
<dbReference type="AlphaFoldDB" id="A0A5C3K8X0"/>
<accession>A0A5C3K8X0</accession>
<gene>
    <name evidence="1" type="ORF">FA15DRAFT_662198</name>
</gene>
<keyword evidence="2" id="KW-1185">Reference proteome</keyword>
<reference evidence="1 2" key="1">
    <citation type="journal article" date="2019" name="Nat. Ecol. Evol.">
        <title>Megaphylogeny resolves global patterns of mushroom evolution.</title>
        <authorList>
            <person name="Varga T."/>
            <person name="Krizsan K."/>
            <person name="Foldi C."/>
            <person name="Dima B."/>
            <person name="Sanchez-Garcia M."/>
            <person name="Sanchez-Ramirez S."/>
            <person name="Szollosi G.J."/>
            <person name="Szarkandi J.G."/>
            <person name="Papp V."/>
            <person name="Albert L."/>
            <person name="Andreopoulos W."/>
            <person name="Angelini C."/>
            <person name="Antonin V."/>
            <person name="Barry K.W."/>
            <person name="Bougher N.L."/>
            <person name="Buchanan P."/>
            <person name="Buyck B."/>
            <person name="Bense V."/>
            <person name="Catcheside P."/>
            <person name="Chovatia M."/>
            <person name="Cooper J."/>
            <person name="Damon W."/>
            <person name="Desjardin D."/>
            <person name="Finy P."/>
            <person name="Geml J."/>
            <person name="Haridas S."/>
            <person name="Hughes K."/>
            <person name="Justo A."/>
            <person name="Karasinski D."/>
            <person name="Kautmanova I."/>
            <person name="Kiss B."/>
            <person name="Kocsube S."/>
            <person name="Kotiranta H."/>
            <person name="LaButti K.M."/>
            <person name="Lechner B.E."/>
            <person name="Liimatainen K."/>
            <person name="Lipzen A."/>
            <person name="Lukacs Z."/>
            <person name="Mihaltcheva S."/>
            <person name="Morgado L.N."/>
            <person name="Niskanen T."/>
            <person name="Noordeloos M.E."/>
            <person name="Ohm R.A."/>
            <person name="Ortiz-Santana B."/>
            <person name="Ovrebo C."/>
            <person name="Racz N."/>
            <person name="Riley R."/>
            <person name="Savchenko A."/>
            <person name="Shiryaev A."/>
            <person name="Soop K."/>
            <person name="Spirin V."/>
            <person name="Szebenyi C."/>
            <person name="Tomsovsky M."/>
            <person name="Tulloss R.E."/>
            <person name="Uehling J."/>
            <person name="Grigoriev I.V."/>
            <person name="Vagvolgyi C."/>
            <person name="Papp T."/>
            <person name="Martin F.M."/>
            <person name="Miettinen O."/>
            <person name="Hibbett D.S."/>
            <person name="Nagy L.G."/>
        </authorList>
    </citation>
    <scope>NUCLEOTIDE SEQUENCE [LARGE SCALE GENOMIC DNA]</scope>
    <source>
        <strain evidence="1 2">CBS 121175</strain>
    </source>
</reference>
<dbReference type="Proteomes" id="UP000307440">
    <property type="component" value="Unassembled WGS sequence"/>
</dbReference>
<evidence type="ECO:0000313" key="2">
    <source>
        <dbReference type="Proteomes" id="UP000307440"/>
    </source>
</evidence>
<evidence type="ECO:0000313" key="1">
    <source>
        <dbReference type="EMBL" id="TFK16391.1"/>
    </source>
</evidence>
<proteinExistence type="predicted"/>
<sequence>QGHSLAVCAELSKWFSGDPERSIEFVQVPSKIGWHIHLAAHNYVRDTPAVLGRHLETSLDSVHQAVAKSCVDSWISKFQHTSYWGKHFLQMRDMRCHDASLGMLCWANTTPGSIWMEKSSAALRSTAKPILPDAWENSWTFFRRIPEHLPLKPLPRVLDDFVGGPELGDRVEWGGSMLQCCSLPARRPDGGARTSGRLQTKGIGAGVWTPCAAPLAPVGLPTIDNTSATPIGVQLSEPLSRGRLVYQKGGGDPSYSNPNV</sequence>
<protein>
    <submittedName>
        <fullName evidence="1">Uncharacterized protein</fullName>
    </submittedName>
</protein>
<dbReference type="OrthoDB" id="3258143at2759"/>
<feature type="non-terminal residue" evidence="1">
    <location>
        <position position="1"/>
    </location>
</feature>